<keyword evidence="8" id="KW-0645">Protease</keyword>
<accession>A0A0V1PQE5</accession>
<dbReference type="Gene3D" id="3.30.2010.30">
    <property type="match status" value="1"/>
</dbReference>
<evidence type="ECO:0000256" key="12">
    <source>
        <dbReference type="ARBA" id="ARBA00023049"/>
    </source>
</evidence>
<dbReference type="RefSeq" id="XP_015464480.1">
    <property type="nucleotide sequence ID" value="XM_015614690.1"/>
</dbReference>
<evidence type="ECO:0000256" key="11">
    <source>
        <dbReference type="ARBA" id="ARBA00022833"/>
    </source>
</evidence>
<evidence type="ECO:0000256" key="14">
    <source>
        <dbReference type="ARBA" id="ARBA00030177"/>
    </source>
</evidence>
<comment type="caution">
    <text evidence="18">The sequence shown here is derived from an EMBL/GenBank/DDBJ whole genome shotgun (WGS) entry which is preliminary data.</text>
</comment>
<dbReference type="GO" id="GO:0005829">
    <property type="term" value="C:cytosol"/>
    <property type="evidence" value="ECO:0007669"/>
    <property type="project" value="TreeGrafter"/>
</dbReference>
<keyword evidence="11 16" id="KW-0862">Zinc</keyword>
<dbReference type="FunFam" id="3.30.2010.30:FF:000001">
    <property type="entry name" value="Leukotriene A(4) hydrolase"/>
    <property type="match status" value="1"/>
</dbReference>
<dbReference type="Proteomes" id="UP000054251">
    <property type="component" value="Unassembled WGS sequence"/>
</dbReference>
<dbReference type="PRINTS" id="PR00756">
    <property type="entry name" value="ALADIPTASE"/>
</dbReference>
<dbReference type="InterPro" id="IPR027268">
    <property type="entry name" value="Peptidase_M4/M1_CTD_sf"/>
</dbReference>
<dbReference type="SMART" id="SM01263">
    <property type="entry name" value="Leuk-A4-hydro_C"/>
    <property type="match status" value="1"/>
</dbReference>
<dbReference type="GO" id="GO:0008237">
    <property type="term" value="F:metallopeptidase activity"/>
    <property type="evidence" value="ECO:0007669"/>
    <property type="project" value="UniProtKB-KW"/>
</dbReference>
<dbReference type="GO" id="GO:0004301">
    <property type="term" value="F:epoxide hydrolase activity"/>
    <property type="evidence" value="ECO:0007669"/>
    <property type="project" value="UniProtKB-EC"/>
</dbReference>
<dbReference type="GO" id="GO:0005634">
    <property type="term" value="C:nucleus"/>
    <property type="evidence" value="ECO:0007669"/>
    <property type="project" value="UniProtKB-SubCell"/>
</dbReference>
<comment type="cofactor">
    <cofactor evidence="16">
        <name>Zn(2+)</name>
        <dbReference type="ChEBI" id="CHEBI:29105"/>
    </cofactor>
    <text evidence="16">Binds 1 zinc ion per subunit.</text>
</comment>
<organism evidence="18 19">
    <name type="scientific">Debaryomyces fabryi</name>
    <dbReference type="NCBI Taxonomy" id="58627"/>
    <lineage>
        <taxon>Eukaryota</taxon>
        <taxon>Fungi</taxon>
        <taxon>Dikarya</taxon>
        <taxon>Ascomycota</taxon>
        <taxon>Saccharomycotina</taxon>
        <taxon>Pichiomycetes</taxon>
        <taxon>Debaryomycetaceae</taxon>
        <taxon>Debaryomyces</taxon>
    </lineage>
</organism>
<dbReference type="OrthoDB" id="79562at2759"/>
<dbReference type="SUPFAM" id="SSF55486">
    <property type="entry name" value="Metalloproteases ('zincins'), catalytic domain"/>
    <property type="match status" value="1"/>
</dbReference>
<dbReference type="PANTHER" id="PTHR45726">
    <property type="entry name" value="LEUKOTRIENE A-4 HYDROLASE"/>
    <property type="match status" value="1"/>
</dbReference>
<keyword evidence="13" id="KW-0539">Nucleus</keyword>
<evidence type="ECO:0000256" key="1">
    <source>
        <dbReference type="ARBA" id="ARBA00001268"/>
    </source>
</evidence>
<evidence type="ECO:0000313" key="18">
    <source>
        <dbReference type="EMBL" id="KRZ98377.1"/>
    </source>
</evidence>
<protein>
    <recommendedName>
        <fullName evidence="6">soluble epoxide hydrolase</fullName>
        <ecNumber evidence="6">3.3.2.10</ecNumber>
    </recommendedName>
    <alternativeName>
        <fullName evidence="14">Epoxide hydrolase</fullName>
    </alternativeName>
</protein>
<comment type="function">
    <text evidence="2">Aminopeptidase that preferentially cleaves di- and tripeptides. Also has low epoxide hydrolase activity (in vitro). Can hydrolyze the epoxide leukotriene LTA(4) but it forms preferentially 5,6-dihydroxy-7,9,11,14-eicosatetraenoic acid rather than the cytokine leukotriene B(4) as the product compared to the homologous mammalian enzyme (in vitro).</text>
</comment>
<evidence type="ECO:0000256" key="2">
    <source>
        <dbReference type="ARBA" id="ARBA00002142"/>
    </source>
</evidence>
<sequence>MENFIQVAEGLIFKYEWLKFDALVLPLSFPYGGMENPNITFATPTLISKDRSQVKVMAHELAHSWLGNLVTNCSWEHFWLNEGWTVYLERRIIGGVAAAEAKSLGENEAVEYGEKRRHFAAIVGWNSLVDSVKTLEPKYTSIVWNLKDGSDPDDAFSRIPYEKGFNFLFYIEQQVGGTKEFDPFIPYYFKKFRYESLDTYQFIDTLYEFFEPRGKAEKLDAIDWKGWIFGEGLPPNIPRFDTSLADECYRLVEKWTDFAKSNSTDLSEFDESRDIGNFEPDQHKLFLGSLTERFEKYPLPLQIIKKLPSVYPVYAASTNGEIKSSWNELLIRFGNYSTTDQIVKDFAKWLGTVGRMKFVRPGYKLLQSYVDKEFAIATFTKYESSYHPICKTMVKKDLGLI</sequence>
<evidence type="ECO:0000256" key="7">
    <source>
        <dbReference type="ARBA" id="ARBA00022490"/>
    </source>
</evidence>
<dbReference type="InterPro" id="IPR016024">
    <property type="entry name" value="ARM-type_fold"/>
</dbReference>
<dbReference type="GO" id="GO:0008270">
    <property type="term" value="F:zinc ion binding"/>
    <property type="evidence" value="ECO:0007669"/>
    <property type="project" value="InterPro"/>
</dbReference>
<keyword evidence="10" id="KW-0378">Hydrolase</keyword>
<feature type="active site" description="Proton donor" evidence="15">
    <location>
        <position position="161"/>
    </location>
</feature>
<evidence type="ECO:0000256" key="8">
    <source>
        <dbReference type="ARBA" id="ARBA00022670"/>
    </source>
</evidence>
<dbReference type="Gene3D" id="1.25.40.320">
    <property type="entry name" value="Peptidase M1, leukotriene A4 hydrolase/aminopeptidase C-terminal domain"/>
    <property type="match status" value="1"/>
</dbReference>
<evidence type="ECO:0000259" key="17">
    <source>
        <dbReference type="SMART" id="SM01263"/>
    </source>
</evidence>
<feature type="binding site" evidence="16">
    <location>
        <position position="59"/>
    </location>
    <ligand>
        <name>Zn(2+)</name>
        <dbReference type="ChEBI" id="CHEBI:29105"/>
        <note>catalytic</note>
    </ligand>
</feature>
<feature type="binding site" evidence="16">
    <location>
        <position position="82"/>
    </location>
    <ligand>
        <name>Zn(2+)</name>
        <dbReference type="ChEBI" id="CHEBI:29105"/>
        <note>catalytic</note>
    </ligand>
</feature>
<feature type="binding site" evidence="16">
    <location>
        <position position="63"/>
    </location>
    <ligand>
        <name>Zn(2+)</name>
        <dbReference type="ChEBI" id="CHEBI:29105"/>
        <note>catalytic</note>
    </ligand>
</feature>
<comment type="catalytic activity">
    <reaction evidence="1">
        <text>an epoxide + H2O = an ethanediol</text>
        <dbReference type="Rhea" id="RHEA:19037"/>
        <dbReference type="ChEBI" id="CHEBI:15377"/>
        <dbReference type="ChEBI" id="CHEBI:32955"/>
        <dbReference type="ChEBI" id="CHEBI:140594"/>
        <dbReference type="EC" id="3.3.2.10"/>
    </reaction>
</comment>
<evidence type="ECO:0000256" key="16">
    <source>
        <dbReference type="PIRSR" id="PIRSR634015-3"/>
    </source>
</evidence>
<evidence type="ECO:0000313" key="19">
    <source>
        <dbReference type="Proteomes" id="UP000054251"/>
    </source>
</evidence>
<evidence type="ECO:0000256" key="3">
    <source>
        <dbReference type="ARBA" id="ARBA00004123"/>
    </source>
</evidence>
<evidence type="ECO:0000256" key="5">
    <source>
        <dbReference type="ARBA" id="ARBA00010136"/>
    </source>
</evidence>
<evidence type="ECO:0000256" key="10">
    <source>
        <dbReference type="ARBA" id="ARBA00022801"/>
    </source>
</evidence>
<proteinExistence type="inferred from homology"/>
<dbReference type="GO" id="GO:0004177">
    <property type="term" value="F:aminopeptidase activity"/>
    <property type="evidence" value="ECO:0007669"/>
    <property type="project" value="TreeGrafter"/>
</dbReference>
<dbReference type="Pfam" id="PF09127">
    <property type="entry name" value="Leuk-A4-hydro_C"/>
    <property type="match status" value="1"/>
</dbReference>
<keyword evidence="12" id="KW-0482">Metalloprotease</keyword>
<dbReference type="AlphaFoldDB" id="A0A0V1PQE5"/>
<comment type="similarity">
    <text evidence="5">Belongs to the peptidase M1 family.</text>
</comment>
<dbReference type="FunFam" id="1.25.40.320:FF:000001">
    <property type="entry name" value="Leukotriene A(4) hydrolase"/>
    <property type="match status" value="1"/>
</dbReference>
<dbReference type="InterPro" id="IPR038502">
    <property type="entry name" value="M1_LTA-4_hydro/amino_C_sf"/>
</dbReference>
<comment type="subcellular location">
    <subcellularLocation>
        <location evidence="4">Cytoplasm</location>
    </subcellularLocation>
    <subcellularLocation>
        <location evidence="3">Nucleus</location>
    </subcellularLocation>
</comment>
<dbReference type="GeneID" id="26842870"/>
<gene>
    <name evidence="18" type="ORF">AC631_05861</name>
</gene>
<keyword evidence="7" id="KW-0963">Cytoplasm</keyword>
<feature type="active site" description="Proton acceptor" evidence="15">
    <location>
        <position position="60"/>
    </location>
</feature>
<dbReference type="InterPro" id="IPR015211">
    <property type="entry name" value="Peptidase_M1_C"/>
</dbReference>
<evidence type="ECO:0000256" key="6">
    <source>
        <dbReference type="ARBA" id="ARBA00013006"/>
    </source>
</evidence>
<evidence type="ECO:0000256" key="13">
    <source>
        <dbReference type="ARBA" id="ARBA00023242"/>
    </source>
</evidence>
<dbReference type="PANTHER" id="PTHR45726:SF3">
    <property type="entry name" value="LEUKOTRIENE A-4 HYDROLASE"/>
    <property type="match status" value="1"/>
</dbReference>
<dbReference type="SUPFAM" id="SSF48371">
    <property type="entry name" value="ARM repeat"/>
    <property type="match status" value="1"/>
</dbReference>
<dbReference type="GO" id="GO:0006508">
    <property type="term" value="P:proteolysis"/>
    <property type="evidence" value="ECO:0007669"/>
    <property type="project" value="UniProtKB-KW"/>
</dbReference>
<dbReference type="EMBL" id="LMYN01000306">
    <property type="protein sequence ID" value="KRZ98377.1"/>
    <property type="molecule type" value="Genomic_DNA"/>
</dbReference>
<dbReference type="InterPro" id="IPR034015">
    <property type="entry name" value="M1_LTA4H"/>
</dbReference>
<dbReference type="InterPro" id="IPR014782">
    <property type="entry name" value="Peptidase_M1_dom"/>
</dbReference>
<dbReference type="EC" id="3.3.2.10" evidence="6"/>
<keyword evidence="9 16" id="KW-0479">Metal-binding</keyword>
<reference evidence="18 19" key="1">
    <citation type="submission" date="2015-11" db="EMBL/GenBank/DDBJ databases">
        <title>The genome of Debaryomyces fabryi.</title>
        <authorList>
            <person name="Tafer H."/>
            <person name="Lopandic K."/>
        </authorList>
    </citation>
    <scope>NUCLEOTIDE SEQUENCE [LARGE SCALE GENOMIC DNA]</scope>
    <source>
        <strain evidence="18 19">CBS 789</strain>
    </source>
</reference>
<dbReference type="Gene3D" id="1.10.390.10">
    <property type="entry name" value="Neutral Protease Domain 2"/>
    <property type="match status" value="1"/>
</dbReference>
<feature type="domain" description="Peptidase M1 leukotriene A4 hydrolase/aminopeptidase C-terminal" evidence="17">
    <location>
        <begin position="243"/>
        <end position="398"/>
    </location>
</feature>
<dbReference type="Pfam" id="PF01433">
    <property type="entry name" value="Peptidase_M1"/>
    <property type="match status" value="1"/>
</dbReference>
<dbReference type="FunFam" id="1.10.390.10:FF:000009">
    <property type="entry name" value="Leukotriene A(4) hydrolase"/>
    <property type="match status" value="1"/>
</dbReference>
<evidence type="ECO:0000256" key="4">
    <source>
        <dbReference type="ARBA" id="ARBA00004496"/>
    </source>
</evidence>
<name>A0A0V1PQE5_9ASCO</name>
<keyword evidence="19" id="KW-1185">Reference proteome</keyword>
<evidence type="ECO:0000256" key="15">
    <source>
        <dbReference type="PIRSR" id="PIRSR634015-1"/>
    </source>
</evidence>
<dbReference type="InterPro" id="IPR001930">
    <property type="entry name" value="Peptidase_M1"/>
</dbReference>
<evidence type="ECO:0000256" key="9">
    <source>
        <dbReference type="ARBA" id="ARBA00022723"/>
    </source>
</evidence>